<organism evidence="1 2">
    <name type="scientific">Hibiscus sabdariffa</name>
    <name type="common">roselle</name>
    <dbReference type="NCBI Taxonomy" id="183260"/>
    <lineage>
        <taxon>Eukaryota</taxon>
        <taxon>Viridiplantae</taxon>
        <taxon>Streptophyta</taxon>
        <taxon>Embryophyta</taxon>
        <taxon>Tracheophyta</taxon>
        <taxon>Spermatophyta</taxon>
        <taxon>Magnoliopsida</taxon>
        <taxon>eudicotyledons</taxon>
        <taxon>Gunneridae</taxon>
        <taxon>Pentapetalae</taxon>
        <taxon>rosids</taxon>
        <taxon>malvids</taxon>
        <taxon>Malvales</taxon>
        <taxon>Malvaceae</taxon>
        <taxon>Malvoideae</taxon>
        <taxon>Hibiscus</taxon>
    </lineage>
</organism>
<protein>
    <submittedName>
        <fullName evidence="1">Uncharacterized protein</fullName>
    </submittedName>
</protein>
<evidence type="ECO:0000313" key="1">
    <source>
        <dbReference type="EMBL" id="KAK9011517.1"/>
    </source>
</evidence>
<gene>
    <name evidence="1" type="ORF">V6N11_044365</name>
</gene>
<comment type="caution">
    <text evidence="1">The sequence shown here is derived from an EMBL/GenBank/DDBJ whole genome shotgun (WGS) entry which is preliminary data.</text>
</comment>
<proteinExistence type="predicted"/>
<sequence>MGGCLAVDVGTVWRSNGVRCYFHLSGKVVCLAKRRQAKPVVDAGNNWMTQVTWVGFGVAATCGDESN</sequence>
<dbReference type="Proteomes" id="UP001396334">
    <property type="component" value="Unassembled WGS sequence"/>
</dbReference>
<evidence type="ECO:0000313" key="2">
    <source>
        <dbReference type="Proteomes" id="UP001396334"/>
    </source>
</evidence>
<name>A0ABR2REZ9_9ROSI</name>
<keyword evidence="2" id="KW-1185">Reference proteome</keyword>
<accession>A0ABR2REZ9</accession>
<reference evidence="1 2" key="1">
    <citation type="journal article" date="2024" name="G3 (Bethesda)">
        <title>Genome assembly of Hibiscus sabdariffa L. provides insights into metabolisms of medicinal natural products.</title>
        <authorList>
            <person name="Kim T."/>
        </authorList>
    </citation>
    <scope>NUCLEOTIDE SEQUENCE [LARGE SCALE GENOMIC DNA]</scope>
    <source>
        <strain evidence="1">TK-2024</strain>
        <tissue evidence="1">Old leaves</tissue>
    </source>
</reference>
<dbReference type="EMBL" id="JBBPBN010000023">
    <property type="protein sequence ID" value="KAK9011517.1"/>
    <property type="molecule type" value="Genomic_DNA"/>
</dbReference>